<protein>
    <submittedName>
        <fullName evidence="1">Uncharacterized protein</fullName>
    </submittedName>
</protein>
<evidence type="ECO:0000313" key="2">
    <source>
        <dbReference type="Proteomes" id="UP000221980"/>
    </source>
</evidence>
<dbReference type="Proteomes" id="UP000221980">
    <property type="component" value="Unassembled WGS sequence"/>
</dbReference>
<gene>
    <name evidence="1" type="ORF">Xmir_00180</name>
</gene>
<dbReference type="AlphaFoldDB" id="A0A2D0JWR8"/>
<proteinExistence type="predicted"/>
<evidence type="ECO:0000313" key="1">
    <source>
        <dbReference type="EMBL" id="PHM50776.1"/>
    </source>
</evidence>
<accession>A0A2D0JWR8</accession>
<organism evidence="1 2">
    <name type="scientific">Xenorhabdus miraniensis</name>
    <dbReference type="NCBI Taxonomy" id="351674"/>
    <lineage>
        <taxon>Bacteria</taxon>
        <taxon>Pseudomonadati</taxon>
        <taxon>Pseudomonadota</taxon>
        <taxon>Gammaproteobacteria</taxon>
        <taxon>Enterobacterales</taxon>
        <taxon>Morganellaceae</taxon>
        <taxon>Xenorhabdus</taxon>
    </lineage>
</organism>
<sequence>MSFPLIERFPFVVSIPDNHNNDNRHFVAIPSEFYIQWNSIPMNDGGCAQSDETEVSCSATQKKTFP</sequence>
<keyword evidence="2" id="KW-1185">Reference proteome</keyword>
<name>A0A2D0JWR8_9GAMM</name>
<dbReference type="EMBL" id="NITZ01000001">
    <property type="protein sequence ID" value="PHM50776.1"/>
    <property type="molecule type" value="Genomic_DNA"/>
</dbReference>
<reference evidence="1 2" key="1">
    <citation type="journal article" date="2017" name="Nat. Microbiol.">
        <title>Natural product diversity associated with the nematode symbionts Photorhabdus and Xenorhabdus.</title>
        <authorList>
            <person name="Tobias N.J."/>
            <person name="Wolff H."/>
            <person name="Djahanschiri B."/>
            <person name="Grundmann F."/>
            <person name="Kronenwerth M."/>
            <person name="Shi Y.M."/>
            <person name="Simonyi S."/>
            <person name="Grun P."/>
            <person name="Shapiro-Ilan D."/>
            <person name="Pidot S.J."/>
            <person name="Stinear T.P."/>
            <person name="Ebersberger I."/>
            <person name="Bode H.B."/>
        </authorList>
    </citation>
    <scope>NUCLEOTIDE SEQUENCE [LARGE SCALE GENOMIC DNA]</scope>
    <source>
        <strain evidence="1 2">DSM 17902</strain>
    </source>
</reference>
<comment type="caution">
    <text evidence="1">The sequence shown here is derived from an EMBL/GenBank/DDBJ whole genome shotgun (WGS) entry which is preliminary data.</text>
</comment>